<dbReference type="AlphaFoldDB" id="A0A5J9THK2"/>
<gene>
    <name evidence="1" type="ORF">EJB05_43924</name>
</gene>
<reference evidence="1 2" key="1">
    <citation type="journal article" date="2019" name="Sci. Rep.">
        <title>A high-quality genome of Eragrostis curvula grass provides insights into Poaceae evolution and supports new strategies to enhance forage quality.</title>
        <authorList>
            <person name="Carballo J."/>
            <person name="Santos B.A.C.M."/>
            <person name="Zappacosta D."/>
            <person name="Garbus I."/>
            <person name="Selva J.P."/>
            <person name="Gallo C.A."/>
            <person name="Diaz A."/>
            <person name="Albertini E."/>
            <person name="Caccamo M."/>
            <person name="Echenique V."/>
        </authorList>
    </citation>
    <scope>NUCLEOTIDE SEQUENCE [LARGE SCALE GENOMIC DNA]</scope>
    <source>
        <strain evidence="2">cv. Victoria</strain>
        <tissue evidence="1">Leaf</tissue>
    </source>
</reference>
<evidence type="ECO:0000313" key="1">
    <source>
        <dbReference type="EMBL" id="TVU10398.1"/>
    </source>
</evidence>
<dbReference type="Proteomes" id="UP000324897">
    <property type="component" value="Chromosome 3"/>
</dbReference>
<sequence>TATLYTGMQVNLSAIPLSKFAGGMVNASYMEKEHHVQQWRLKRRLLVSLPEGYCKLKLSLLQSKEVHSNEYSLSGDDHEFTWD</sequence>
<dbReference type="Gramene" id="TVU10398">
    <property type="protein sequence ID" value="TVU10398"/>
    <property type="gene ID" value="EJB05_43924"/>
</dbReference>
<comment type="caution">
    <text evidence="1">The sequence shown here is derived from an EMBL/GenBank/DDBJ whole genome shotgun (WGS) entry which is preliminary data.</text>
</comment>
<protein>
    <submittedName>
        <fullName evidence="1">Uncharacterized protein</fullName>
    </submittedName>
</protein>
<accession>A0A5J9THK2</accession>
<proteinExistence type="predicted"/>
<organism evidence="1 2">
    <name type="scientific">Eragrostis curvula</name>
    <name type="common">weeping love grass</name>
    <dbReference type="NCBI Taxonomy" id="38414"/>
    <lineage>
        <taxon>Eukaryota</taxon>
        <taxon>Viridiplantae</taxon>
        <taxon>Streptophyta</taxon>
        <taxon>Embryophyta</taxon>
        <taxon>Tracheophyta</taxon>
        <taxon>Spermatophyta</taxon>
        <taxon>Magnoliopsida</taxon>
        <taxon>Liliopsida</taxon>
        <taxon>Poales</taxon>
        <taxon>Poaceae</taxon>
        <taxon>PACMAD clade</taxon>
        <taxon>Chloridoideae</taxon>
        <taxon>Eragrostideae</taxon>
        <taxon>Eragrostidinae</taxon>
        <taxon>Eragrostis</taxon>
    </lineage>
</organism>
<dbReference type="EMBL" id="RWGY01000039">
    <property type="protein sequence ID" value="TVU10398.1"/>
    <property type="molecule type" value="Genomic_DNA"/>
</dbReference>
<feature type="non-terminal residue" evidence="1">
    <location>
        <position position="1"/>
    </location>
</feature>
<evidence type="ECO:0000313" key="2">
    <source>
        <dbReference type="Proteomes" id="UP000324897"/>
    </source>
</evidence>
<keyword evidence="2" id="KW-1185">Reference proteome</keyword>
<name>A0A5J9THK2_9POAL</name>